<evidence type="ECO:0000313" key="2">
    <source>
        <dbReference type="Proteomes" id="UP000887574"/>
    </source>
</evidence>
<protein>
    <submittedName>
        <fullName evidence="3">Uncharacterized protein</fullName>
    </submittedName>
</protein>
<feature type="compositionally biased region" description="Polar residues" evidence="1">
    <location>
        <begin position="7"/>
        <end position="25"/>
    </location>
</feature>
<dbReference type="Pfam" id="PF15389">
    <property type="entry name" value="DUF4612"/>
    <property type="match status" value="1"/>
</dbReference>
<name>A0A915DTE8_9BILA</name>
<dbReference type="WBParaSite" id="jg22978">
    <property type="protein sequence ID" value="jg22978"/>
    <property type="gene ID" value="jg22978"/>
</dbReference>
<evidence type="ECO:0000313" key="3">
    <source>
        <dbReference type="WBParaSite" id="jg22978"/>
    </source>
</evidence>
<keyword evidence="2" id="KW-1185">Reference proteome</keyword>
<accession>A0A915DTE8</accession>
<dbReference type="Proteomes" id="UP000887574">
    <property type="component" value="Unplaced"/>
</dbReference>
<proteinExistence type="predicted"/>
<organism evidence="2 3">
    <name type="scientific">Ditylenchus dipsaci</name>
    <dbReference type="NCBI Taxonomy" id="166011"/>
    <lineage>
        <taxon>Eukaryota</taxon>
        <taxon>Metazoa</taxon>
        <taxon>Ecdysozoa</taxon>
        <taxon>Nematoda</taxon>
        <taxon>Chromadorea</taxon>
        <taxon>Rhabditida</taxon>
        <taxon>Tylenchina</taxon>
        <taxon>Tylenchomorpha</taxon>
        <taxon>Sphaerularioidea</taxon>
        <taxon>Anguinidae</taxon>
        <taxon>Anguininae</taxon>
        <taxon>Ditylenchus</taxon>
    </lineage>
</organism>
<dbReference type="InterPro" id="IPR027967">
    <property type="entry name" value="DUF4612"/>
</dbReference>
<evidence type="ECO:0000256" key="1">
    <source>
        <dbReference type="SAM" id="MobiDB-lite"/>
    </source>
</evidence>
<feature type="region of interest" description="Disordered" evidence="1">
    <location>
        <begin position="1"/>
        <end position="121"/>
    </location>
</feature>
<dbReference type="AlphaFoldDB" id="A0A915DTE8"/>
<feature type="compositionally biased region" description="Polar residues" evidence="1">
    <location>
        <begin position="90"/>
        <end position="121"/>
    </location>
</feature>
<reference evidence="3" key="1">
    <citation type="submission" date="2022-11" db="UniProtKB">
        <authorList>
            <consortium name="WormBaseParasite"/>
        </authorList>
    </citation>
    <scope>IDENTIFICATION</scope>
</reference>
<sequence>MGCRLSRTFSNQDIANPATPNNTAFGTGIANKRSSISSSGSGADLAPAPAVCCNPSASPHLTKPNGGQLDGADRRMTNGQSVLHRRDTPAQLSPKPSSPTKQGNVPPTSGTPLNGINEQSSPIMSSFKSAEMVPNIGCAKPICQTESASQADFFRLLDEKIAQGAKHLQSVDSEEEK</sequence>